<feature type="binding site" evidence="6">
    <location>
        <position position="536"/>
    </location>
    <ligand>
        <name>S-adenosyl-L-methionine</name>
        <dbReference type="ChEBI" id="CHEBI:59789"/>
    </ligand>
</feature>
<evidence type="ECO:0000313" key="11">
    <source>
        <dbReference type="RefSeq" id="XP_026284840.1"/>
    </source>
</evidence>
<dbReference type="PANTHER" id="PTHR45904">
    <property type="entry name" value="TRNA (URACIL-5-)-METHYLTRANSFERASE"/>
    <property type="match status" value="1"/>
</dbReference>
<dbReference type="Pfam" id="PF05958">
    <property type="entry name" value="tRNA_U5-meth_tr"/>
    <property type="match status" value="1"/>
</dbReference>
<name>A0A6J1T2F0_FRAOC</name>
<dbReference type="InterPro" id="IPR029063">
    <property type="entry name" value="SAM-dependent_MTases_sf"/>
</dbReference>
<evidence type="ECO:0000313" key="14">
    <source>
        <dbReference type="RefSeq" id="XP_026284845.1"/>
    </source>
</evidence>
<dbReference type="RefSeq" id="XP_026284844.1">
    <property type="nucleotide sequence ID" value="XM_026429059.2"/>
</dbReference>
<keyword evidence="2 6" id="KW-0808">Transferase</keyword>
<dbReference type="Gene3D" id="3.30.70.330">
    <property type="match status" value="1"/>
</dbReference>
<feature type="region of interest" description="Disordered" evidence="8">
    <location>
        <begin position="1"/>
        <end position="62"/>
    </location>
</feature>
<dbReference type="GO" id="GO:0003723">
    <property type="term" value="F:RNA binding"/>
    <property type="evidence" value="ECO:0007669"/>
    <property type="project" value="TreeGrafter"/>
</dbReference>
<dbReference type="SUPFAM" id="SSF53335">
    <property type="entry name" value="S-adenosyl-L-methionine-dependent methyltransferases"/>
    <property type="match status" value="1"/>
</dbReference>
<dbReference type="InterPro" id="IPR010280">
    <property type="entry name" value="U5_MeTrfase_fam"/>
</dbReference>
<evidence type="ECO:0000256" key="3">
    <source>
        <dbReference type="ARBA" id="ARBA00022691"/>
    </source>
</evidence>
<dbReference type="OrthoDB" id="10250660at2759"/>
<dbReference type="PROSITE" id="PS51687">
    <property type="entry name" value="SAM_MT_RNA_M5U"/>
    <property type="match status" value="1"/>
</dbReference>
<feature type="active site" evidence="7">
    <location>
        <position position="564"/>
    </location>
</feature>
<evidence type="ECO:0000313" key="12">
    <source>
        <dbReference type="RefSeq" id="XP_026284841.1"/>
    </source>
</evidence>
<dbReference type="Proteomes" id="UP000504606">
    <property type="component" value="Unplaced"/>
</dbReference>
<evidence type="ECO:0000313" key="13">
    <source>
        <dbReference type="RefSeq" id="XP_026284844.1"/>
    </source>
</evidence>
<evidence type="ECO:0000256" key="4">
    <source>
        <dbReference type="ARBA" id="ARBA00033763"/>
    </source>
</evidence>
<dbReference type="GO" id="GO:0032259">
    <property type="term" value="P:methylation"/>
    <property type="evidence" value="ECO:0007669"/>
    <property type="project" value="UniProtKB-KW"/>
</dbReference>
<proteinExistence type="inferred from homology"/>
<dbReference type="KEGG" id="foc:113210880"/>
<dbReference type="PANTHER" id="PTHR45904:SF2">
    <property type="entry name" value="TRNA (URACIL-5-)-METHYLTRANSFERASE HOMOLOG A"/>
    <property type="match status" value="1"/>
</dbReference>
<evidence type="ECO:0000256" key="7">
    <source>
        <dbReference type="PROSITE-ProRule" id="PRU10015"/>
    </source>
</evidence>
<dbReference type="InterPro" id="IPR012677">
    <property type="entry name" value="Nucleotide-bd_a/b_plait_sf"/>
</dbReference>
<dbReference type="GO" id="GO:0006396">
    <property type="term" value="P:RNA processing"/>
    <property type="evidence" value="ECO:0007669"/>
    <property type="project" value="InterPro"/>
</dbReference>
<evidence type="ECO:0000256" key="8">
    <source>
        <dbReference type="SAM" id="MobiDB-lite"/>
    </source>
</evidence>
<dbReference type="GeneID" id="113210880"/>
<accession>A0A6J1T2F0</accession>
<organism evidence="9 12">
    <name type="scientific">Frankliniella occidentalis</name>
    <name type="common">Western flower thrips</name>
    <name type="synonym">Euthrips occidentalis</name>
    <dbReference type="NCBI Taxonomy" id="133901"/>
    <lineage>
        <taxon>Eukaryota</taxon>
        <taxon>Metazoa</taxon>
        <taxon>Ecdysozoa</taxon>
        <taxon>Arthropoda</taxon>
        <taxon>Hexapoda</taxon>
        <taxon>Insecta</taxon>
        <taxon>Pterygota</taxon>
        <taxon>Neoptera</taxon>
        <taxon>Paraneoptera</taxon>
        <taxon>Thysanoptera</taxon>
        <taxon>Terebrantia</taxon>
        <taxon>Thripoidea</taxon>
        <taxon>Thripidae</taxon>
        <taxon>Frankliniella</taxon>
    </lineage>
</organism>
<dbReference type="SUPFAM" id="SSF54928">
    <property type="entry name" value="RNA-binding domain, RBD"/>
    <property type="match status" value="1"/>
</dbReference>
<keyword evidence="1 6" id="KW-0489">Methyltransferase</keyword>
<dbReference type="AlphaFoldDB" id="A0A6J1T2F0"/>
<dbReference type="Gene3D" id="2.40.50.1070">
    <property type="match status" value="1"/>
</dbReference>
<keyword evidence="9" id="KW-1185">Reference proteome</keyword>
<keyword evidence="3 6" id="KW-0949">S-adenosyl-L-methionine</keyword>
<evidence type="ECO:0000256" key="2">
    <source>
        <dbReference type="ARBA" id="ARBA00022679"/>
    </source>
</evidence>
<dbReference type="InterPro" id="IPR035979">
    <property type="entry name" value="RBD_domain_sf"/>
</dbReference>
<dbReference type="RefSeq" id="XP_026284840.1">
    <property type="nucleotide sequence ID" value="XM_026429055.2"/>
</dbReference>
<feature type="compositionally biased region" description="Polar residues" evidence="8">
    <location>
        <begin position="25"/>
        <end position="62"/>
    </location>
</feature>
<comment type="caution">
    <text evidence="6">Lacks conserved residue(s) required for the propagation of feature annotation.</text>
</comment>
<dbReference type="RefSeq" id="XP_026284845.1">
    <property type="nucleotide sequence ID" value="XM_026429060.2"/>
</dbReference>
<dbReference type="RefSeq" id="XP_026284846.1">
    <property type="nucleotide sequence ID" value="XM_026429061.2"/>
</dbReference>
<dbReference type="InterPro" id="IPR045850">
    <property type="entry name" value="TRM2_met"/>
</dbReference>
<gene>
    <name evidence="10 11 12 13 14 15" type="primary">LOC113210880</name>
</gene>
<dbReference type="RefSeq" id="XP_026284839.1">
    <property type="nucleotide sequence ID" value="XM_026429054.2"/>
</dbReference>
<dbReference type="InterPro" id="IPR030390">
    <property type="entry name" value="MeTrfase_TrmA_AS"/>
</dbReference>
<dbReference type="CDD" id="cd02440">
    <property type="entry name" value="AdoMet_MTases"/>
    <property type="match status" value="1"/>
</dbReference>
<dbReference type="Gene3D" id="3.40.50.150">
    <property type="entry name" value="Vaccinia Virus protein VP39"/>
    <property type="match status" value="1"/>
</dbReference>
<feature type="binding site" evidence="6">
    <location>
        <position position="437"/>
    </location>
    <ligand>
        <name>S-adenosyl-L-methionine</name>
        <dbReference type="ChEBI" id="CHEBI:59789"/>
    </ligand>
</feature>
<evidence type="ECO:0000256" key="6">
    <source>
        <dbReference type="PROSITE-ProRule" id="PRU01024"/>
    </source>
</evidence>
<evidence type="ECO:0000313" key="15">
    <source>
        <dbReference type="RefSeq" id="XP_026284846.1"/>
    </source>
</evidence>
<dbReference type="PROSITE" id="PS01230">
    <property type="entry name" value="TRMA_1"/>
    <property type="match status" value="1"/>
</dbReference>
<dbReference type="RefSeq" id="XP_026284841.1">
    <property type="nucleotide sequence ID" value="XM_026429056.2"/>
</dbReference>
<reference evidence="10 11" key="1">
    <citation type="submission" date="2025-04" db="UniProtKB">
        <authorList>
            <consortium name="RefSeq"/>
        </authorList>
    </citation>
    <scope>IDENTIFICATION</scope>
    <source>
        <tissue evidence="10 11">Whole organism</tissue>
    </source>
</reference>
<comment type="similarity">
    <text evidence="6">Belongs to the class I-like SAM-binding methyltransferase superfamily. RNA M5U methyltransferase family.</text>
</comment>
<evidence type="ECO:0000256" key="1">
    <source>
        <dbReference type="ARBA" id="ARBA00022603"/>
    </source>
</evidence>
<dbReference type="EC" id="2.1.1.35" evidence="4"/>
<protein>
    <recommendedName>
        <fullName evidence="4">tRNA (uracil(54)-C(5))-methyltransferase</fullName>
        <ecNumber evidence="4">2.1.1.35</ecNumber>
    </recommendedName>
</protein>
<comment type="catalytic activity">
    <reaction evidence="5">
        <text>uridine(54) in tRNA + S-adenosyl-L-methionine = 5-methyluridine(54) in tRNA + S-adenosyl-L-homocysteine + H(+)</text>
        <dbReference type="Rhea" id="RHEA:42712"/>
        <dbReference type="Rhea" id="RHEA-COMP:10167"/>
        <dbReference type="Rhea" id="RHEA-COMP:10193"/>
        <dbReference type="ChEBI" id="CHEBI:15378"/>
        <dbReference type="ChEBI" id="CHEBI:57856"/>
        <dbReference type="ChEBI" id="CHEBI:59789"/>
        <dbReference type="ChEBI" id="CHEBI:65315"/>
        <dbReference type="ChEBI" id="CHEBI:74447"/>
        <dbReference type="EC" id="2.1.1.35"/>
    </reaction>
    <physiologicalReaction direction="left-to-right" evidence="5">
        <dbReference type="Rhea" id="RHEA:42713"/>
    </physiologicalReaction>
</comment>
<evidence type="ECO:0000313" key="10">
    <source>
        <dbReference type="RefSeq" id="XP_026284839.1"/>
    </source>
</evidence>
<feature type="active site" description="Nucleophile" evidence="6">
    <location>
        <position position="564"/>
    </location>
</feature>
<sequence length="627" mass="70310">MMNEESEPVKQESKPVGLKLEESSSDQNAESNSAEQSECATETSVPVSDFQTSEDSNSSKTIESASSVDPFAYLDRDFTSEKYKVEIRNLPRFYGFGELKKLFSETLQLSCTKVKPPRKGCSWAYACFRSEEERTKALEIINGYVWKKSTLSARVAQAAPDPYVAKRARIENQKREGKRRKFDVDENLTQEERLKKSTAPYWNIPYSDQKNMKREDMKKLLLQLGDELLKANSDLGGWLKEQREKNDGLPCPLLDIRSASVIDGYRNKCEFSIGLNPETKKVTVGFRLGSYADGSVGVAPLDNLPHVPDRMKSVAKAMENFIEESGFPQFDHVTHKGFWRQITVRLGHATGELLLVAGMHPQDLKDDELKCLKEKFVKYFSEGPGSSCKVHSLHFLCMGMRQPGSKHPSCEHLWGQTHIHDFLLGLKFRISPEAFFQVNTLACEELYKAIAEVASLSEDTALLDVCCGTGTIGLCLSKQCGQVLGVELIEQAVKDAEFNAEANGVKNCSFFAGRAEDILTGVIGRACQKQLIAVVDPPRAGLHQKAIVTLRRTRQIEKLVYVSCDPKAALKNFIDLGKPPSKSMRGLSMVPVKAIPVDLFPHTNLCELVIYFERIDTRLPEERYQPE</sequence>
<evidence type="ECO:0000313" key="9">
    <source>
        <dbReference type="Proteomes" id="UP000504606"/>
    </source>
</evidence>
<dbReference type="GO" id="GO:0030697">
    <property type="term" value="F:tRNA (uracil(54)-C5)-methyltransferase activity, S-adenosyl methionine-dependent"/>
    <property type="evidence" value="ECO:0007669"/>
    <property type="project" value="UniProtKB-EC"/>
</dbReference>
<evidence type="ECO:0000256" key="5">
    <source>
        <dbReference type="ARBA" id="ARBA00047278"/>
    </source>
</evidence>
<feature type="binding site" evidence="6">
    <location>
        <position position="487"/>
    </location>
    <ligand>
        <name>S-adenosyl-L-methionine</name>
        <dbReference type="ChEBI" id="CHEBI:59789"/>
    </ligand>
</feature>